<gene>
    <name evidence="2" type="ORF">AB1Y20_008641</name>
</gene>
<proteinExistence type="predicted"/>
<comment type="caution">
    <text evidence="2">The sequence shown here is derived from an EMBL/GenBank/DDBJ whole genome shotgun (WGS) entry which is preliminary data.</text>
</comment>
<keyword evidence="3" id="KW-1185">Reference proteome</keyword>
<feature type="region of interest" description="Disordered" evidence="1">
    <location>
        <begin position="1"/>
        <end position="33"/>
    </location>
</feature>
<accession>A0AB34IQX0</accession>
<sequence length="225" mass="26736">MEVDEVISREVGDKVDNKRKLQAQAEDHKEQVKKQVEEALRKESARVREQEEMAAKWQQKLASKEEENNNLKLAQERARFDSMMAHMAEMEAIRKQAEQDKELMANAAQRARAEGELGIMKQLQEQHLLEQQRWQKRDKRTTCSTSCRPSIQMDKEMFTHYTRLSCCMLWVWQYRATCYLELQQETPEHQRLLLFSLHRSCWQRRHSHTTLLKTKVCAIIYALTA</sequence>
<protein>
    <recommendedName>
        <fullName evidence="4">Meiosis-specific nuclear structural protein 1</fullName>
    </recommendedName>
</protein>
<evidence type="ECO:0000256" key="1">
    <source>
        <dbReference type="SAM" id="MobiDB-lite"/>
    </source>
</evidence>
<organism evidence="2 3">
    <name type="scientific">Prymnesium parvum</name>
    <name type="common">Toxic golden alga</name>
    <dbReference type="NCBI Taxonomy" id="97485"/>
    <lineage>
        <taxon>Eukaryota</taxon>
        <taxon>Haptista</taxon>
        <taxon>Haptophyta</taxon>
        <taxon>Prymnesiophyceae</taxon>
        <taxon>Prymnesiales</taxon>
        <taxon>Prymnesiaceae</taxon>
        <taxon>Prymnesium</taxon>
    </lineage>
</organism>
<evidence type="ECO:0000313" key="3">
    <source>
        <dbReference type="Proteomes" id="UP001515480"/>
    </source>
</evidence>
<name>A0AB34IQX0_PRYPA</name>
<evidence type="ECO:0000313" key="2">
    <source>
        <dbReference type="EMBL" id="KAL1504871.1"/>
    </source>
</evidence>
<dbReference type="Proteomes" id="UP001515480">
    <property type="component" value="Unassembled WGS sequence"/>
</dbReference>
<dbReference type="EMBL" id="JBGBPQ010000019">
    <property type="protein sequence ID" value="KAL1504871.1"/>
    <property type="molecule type" value="Genomic_DNA"/>
</dbReference>
<reference evidence="2 3" key="1">
    <citation type="journal article" date="2024" name="Science">
        <title>Giant polyketide synthase enzymes in the biosynthesis of giant marine polyether toxins.</title>
        <authorList>
            <person name="Fallon T.R."/>
            <person name="Shende V.V."/>
            <person name="Wierzbicki I.H."/>
            <person name="Pendleton A.L."/>
            <person name="Watervoot N.F."/>
            <person name="Auber R.P."/>
            <person name="Gonzalez D.J."/>
            <person name="Wisecaver J.H."/>
            <person name="Moore B.S."/>
        </authorList>
    </citation>
    <scope>NUCLEOTIDE SEQUENCE [LARGE SCALE GENOMIC DNA]</scope>
    <source>
        <strain evidence="2 3">12B1</strain>
    </source>
</reference>
<evidence type="ECO:0008006" key="4">
    <source>
        <dbReference type="Google" id="ProtNLM"/>
    </source>
</evidence>
<dbReference type="AlphaFoldDB" id="A0AB34IQX0"/>